<dbReference type="AlphaFoldDB" id="A0A6P8H370"/>
<dbReference type="OrthoDB" id="10295474at2759"/>
<keyword evidence="1" id="KW-0812">Transmembrane</keyword>
<dbReference type="Proteomes" id="UP000515163">
    <property type="component" value="Unplaced"/>
</dbReference>
<feature type="transmembrane region" description="Helical" evidence="1">
    <location>
        <begin position="68"/>
        <end position="87"/>
    </location>
</feature>
<organism evidence="2 3">
    <name type="scientific">Actinia tenebrosa</name>
    <name type="common">Australian red waratah sea anemone</name>
    <dbReference type="NCBI Taxonomy" id="6105"/>
    <lineage>
        <taxon>Eukaryota</taxon>
        <taxon>Metazoa</taxon>
        <taxon>Cnidaria</taxon>
        <taxon>Anthozoa</taxon>
        <taxon>Hexacorallia</taxon>
        <taxon>Actiniaria</taxon>
        <taxon>Actiniidae</taxon>
        <taxon>Actinia</taxon>
    </lineage>
</organism>
<feature type="transmembrane region" description="Helical" evidence="1">
    <location>
        <begin position="33"/>
        <end position="56"/>
    </location>
</feature>
<reference evidence="3" key="1">
    <citation type="submission" date="2025-08" db="UniProtKB">
        <authorList>
            <consortium name="RefSeq"/>
        </authorList>
    </citation>
    <scope>IDENTIFICATION</scope>
    <source>
        <tissue evidence="3">Tentacle</tissue>
    </source>
</reference>
<dbReference type="KEGG" id="aten:116287520"/>
<keyword evidence="2" id="KW-1185">Reference proteome</keyword>
<evidence type="ECO:0000256" key="1">
    <source>
        <dbReference type="SAM" id="Phobius"/>
    </source>
</evidence>
<feature type="transmembrane region" description="Helical" evidence="1">
    <location>
        <begin position="269"/>
        <end position="290"/>
    </location>
</feature>
<evidence type="ECO:0000313" key="2">
    <source>
        <dbReference type="Proteomes" id="UP000515163"/>
    </source>
</evidence>
<keyword evidence="1" id="KW-1133">Transmembrane helix</keyword>
<protein>
    <submittedName>
        <fullName evidence="3">Atypical chemokine receptor 3-like</fullName>
    </submittedName>
</protein>
<name>A0A6P8H370_ACTTE</name>
<sequence>MLKMPYSAVEIHSSVQSFSRNLLESSGWDFTSYFSFGLFGLTLLVGVSLNILYLWWSRYRASSKGCNRGNAFLQSIAIANLILLVALPLDSGNLIYGSWVFNKEWCSIYHIITRSMFFTIASILVQYTKDSFQPFGFPKGRFGLGTSWMIGVIPFLLLYFTTLKVDSTTGAIRCIPAEKSVFAMPVCIALEMFYIAGFPVLSMIYYKSKNQFQDDEITANTVAGIDDFCKTKSRDLNSKLSVLLMICYLPWRFVVIFDMEWAYNYLPLHVIIFGVLPLMLSYTLTIAFPLTCVMVEKGIFELTACKISVAKKPRKGSNDQLQKKGLI</sequence>
<evidence type="ECO:0000313" key="3">
    <source>
        <dbReference type="RefSeq" id="XP_031550063.1"/>
    </source>
</evidence>
<feature type="transmembrane region" description="Helical" evidence="1">
    <location>
        <begin position="181"/>
        <end position="206"/>
    </location>
</feature>
<dbReference type="Gene3D" id="1.20.1070.10">
    <property type="entry name" value="Rhodopsin 7-helix transmembrane proteins"/>
    <property type="match status" value="1"/>
</dbReference>
<keyword evidence="1" id="KW-0472">Membrane</keyword>
<proteinExistence type="predicted"/>
<feature type="transmembrane region" description="Helical" evidence="1">
    <location>
        <begin position="107"/>
        <end position="128"/>
    </location>
</feature>
<dbReference type="RefSeq" id="XP_031550063.1">
    <property type="nucleotide sequence ID" value="XM_031694203.1"/>
</dbReference>
<gene>
    <name evidence="3" type="primary">LOC116287520</name>
</gene>
<dbReference type="GeneID" id="116287520"/>
<dbReference type="InParanoid" id="A0A6P8H370"/>
<accession>A0A6P8H370</accession>
<feature type="transmembrane region" description="Helical" evidence="1">
    <location>
        <begin position="140"/>
        <end position="161"/>
    </location>
</feature>
<feature type="transmembrane region" description="Helical" evidence="1">
    <location>
        <begin position="240"/>
        <end position="257"/>
    </location>
</feature>